<keyword evidence="3" id="KW-1185">Reference proteome</keyword>
<feature type="region of interest" description="Disordered" evidence="1">
    <location>
        <begin position="1"/>
        <end position="44"/>
    </location>
</feature>
<evidence type="ECO:0000256" key="1">
    <source>
        <dbReference type="SAM" id="MobiDB-lite"/>
    </source>
</evidence>
<dbReference type="GeneID" id="10328795"/>
<dbReference type="RefSeq" id="YP_004324279.1">
    <property type="nucleotide sequence ID" value="NC_015287.1"/>
</dbReference>
<feature type="compositionally biased region" description="Basic and acidic residues" evidence="1">
    <location>
        <begin position="75"/>
        <end position="88"/>
    </location>
</feature>
<dbReference type="OrthoDB" id="11363at10239"/>
<evidence type="ECO:0000313" key="2">
    <source>
        <dbReference type="EMBL" id="ADO98292.1"/>
    </source>
</evidence>
<feature type="compositionally biased region" description="Low complexity" evidence="1">
    <location>
        <begin position="34"/>
        <end position="44"/>
    </location>
</feature>
<protein>
    <submittedName>
        <fullName evidence="2">Uncharacterized protein</fullName>
    </submittedName>
</protein>
<dbReference type="EMBL" id="GU071098">
    <property type="protein sequence ID" value="ADO98292.1"/>
    <property type="molecule type" value="Genomic_DNA"/>
</dbReference>
<feature type="compositionally biased region" description="Basic and acidic residues" evidence="1">
    <location>
        <begin position="357"/>
        <end position="370"/>
    </location>
</feature>
<feature type="region of interest" description="Disordered" evidence="1">
    <location>
        <begin position="356"/>
        <end position="383"/>
    </location>
</feature>
<dbReference type="Proteomes" id="UP000006527">
    <property type="component" value="Segment"/>
</dbReference>
<feature type="compositionally biased region" description="Polar residues" evidence="1">
    <location>
        <begin position="13"/>
        <end position="24"/>
    </location>
</feature>
<accession>E3SLE4</accession>
<evidence type="ECO:0000313" key="3">
    <source>
        <dbReference type="Proteomes" id="UP000006527"/>
    </source>
</evidence>
<feature type="region of interest" description="Disordered" evidence="1">
    <location>
        <begin position="64"/>
        <end position="95"/>
    </location>
</feature>
<proteinExistence type="predicted"/>
<name>E3SLE4_9CAUD</name>
<organism evidence="2 3">
    <name type="scientific">Synechococcus phage S-SSM7</name>
    <dbReference type="NCBI Taxonomy" id="445686"/>
    <lineage>
        <taxon>Viruses</taxon>
        <taxon>Duplodnaviria</taxon>
        <taxon>Heunggongvirae</taxon>
        <taxon>Uroviricota</taxon>
        <taxon>Caudoviricetes</taxon>
        <taxon>Pantevenvirales</taxon>
        <taxon>Kyanoviridae</taxon>
        <taxon>Lipsvirus</taxon>
        <taxon>Lipsvirus ssm7</taxon>
    </lineage>
</organism>
<sequence>MGIQRDRGWGFQQRRTSQPTSDYINSERDTKQFSGSNRRSGSNRNSNKFLRLLRFLQPKQLYDNKSRRSVPIHSELPRTWHDKPDHNPESNYRGKRNRHNFNVYAVSTLVLSIISPTAALAENVGGVSATANPIANSSGSVTNQAIQVLQGPYITNTYGGGVQCQGATINFTPYLQFADSRKDPWRDFVMEPQYNTTDFTGRTTQQTVTVKNYPWESWYDTRTKADGTRWFPDGEDMEITIDVDGPDGIPDNPGQVIWEKPVRTDMTANQSLNLGLSATLSIPLNRKLQKQCMEAAQLQNDMQGQLIANKRLDFELARLKNCGELKKSGIFFHPKSPYYSVCADVVVTNPGGQLLPHTHDMPKPNWDEKPNGTAEDLGTFEIP</sequence>
<gene>
    <name evidence="2" type="ORF">SSSM7_227</name>
</gene>
<dbReference type="KEGG" id="vg:10328795"/>
<reference evidence="2 3" key="1">
    <citation type="journal article" date="2010" name="Environ. Microbiol.">
        <title>Genomic analysis of oceanic cyanobacterial myoviruses compared with T4-like myoviruses from diverse hosts and environments.</title>
        <authorList>
            <person name="Sullivan M.B."/>
            <person name="Huang K.H."/>
            <person name="Ignacio-Espinoza J.C."/>
            <person name="Berlin A.M."/>
            <person name="Kelly L."/>
            <person name="Weigele P.R."/>
            <person name="DeFrancesco A.S."/>
            <person name="Kern S.E."/>
            <person name="Thompson L.R."/>
            <person name="Young S."/>
            <person name="Yandava C."/>
            <person name="Fu R."/>
            <person name="Krastins B."/>
            <person name="Chase M."/>
            <person name="Sarracino D."/>
            <person name="Osburne M.S."/>
            <person name="Henn M.R."/>
            <person name="Chisholm S.W."/>
        </authorList>
    </citation>
    <scope>NUCLEOTIDE SEQUENCE [LARGE SCALE GENOMIC DNA]</scope>
    <source>
        <strain evidence="2">8109-3</strain>
    </source>
</reference>